<keyword evidence="2" id="KW-0963">Cytoplasm</keyword>
<keyword evidence="2" id="KW-0067">ATP-binding</keyword>
<gene>
    <name evidence="2" type="primary">tmcAL</name>
    <name evidence="3" type="ORF">H8692_09930</name>
</gene>
<keyword evidence="2" id="KW-0694">RNA-binding</keyword>
<evidence type="ECO:0000256" key="1">
    <source>
        <dbReference type="ARBA" id="ARBA00022694"/>
    </source>
</evidence>
<sequence length="403" mass="45908">MRILGITAEYNPFHNGHRYHLEKSMENTGAEYSVAVMSGSFTQRGEAAVLDKWSRSRIAVENGVDLVLELPFIFACSRAEVFASGAIDILTGIGATHISFGSESGDLHRLEAVVQKLSKYKDNINEIRQLEMKKGYSSVKAFQKGVERILSRDEASLMTEPNNILAIEYLKRISYWREKGHAVTAHVVKRFGSGYREYNELAGFAGASVLREMIREGAVRETVLREYMPDNSAAELVRVQNPRQVEERAFLLLKGELMKSGNEEMARIHCMGEGLENKFRKEIVKASSMDHLVSAMVSKRYTESTVRRLIIYILIGLKEYNPQKNIYARVLAAGEKGRRLIKLIKKQENPHIPIITNINKEKDLYRDVEETLKYDIISSDVYNVINARDLYIFSDKVMKPYIV</sequence>
<comment type="subcellular location">
    <subcellularLocation>
        <location evidence="2">Cytoplasm</location>
    </subcellularLocation>
</comment>
<dbReference type="RefSeq" id="WP_187525621.1">
    <property type="nucleotide sequence ID" value="NZ_JACRTA010000003.1"/>
</dbReference>
<comment type="similarity">
    <text evidence="2">Belongs to the TmcAL family.</text>
</comment>
<dbReference type="GO" id="GO:0006400">
    <property type="term" value="P:tRNA modification"/>
    <property type="evidence" value="ECO:0007669"/>
    <property type="project" value="UniProtKB-UniRule"/>
</dbReference>
<dbReference type="Gene3D" id="3.40.50.620">
    <property type="entry name" value="HUPs"/>
    <property type="match status" value="1"/>
</dbReference>
<dbReference type="SUPFAM" id="SSF52374">
    <property type="entry name" value="Nucleotidylyl transferase"/>
    <property type="match status" value="1"/>
</dbReference>
<keyword evidence="2" id="KW-0820">tRNA-binding</keyword>
<keyword evidence="2" id="KW-0436">Ligase</keyword>
<proteinExistence type="inferred from homology"/>
<dbReference type="PANTHER" id="PTHR37825:SF1">
    <property type="entry name" value="TRNA(MET) CYTIDINE ACETATE LIGASE"/>
    <property type="match status" value="1"/>
</dbReference>
<reference evidence="3" key="1">
    <citation type="submission" date="2020-08" db="EMBL/GenBank/DDBJ databases">
        <title>Genome public.</title>
        <authorList>
            <person name="Liu C."/>
            <person name="Sun Q."/>
        </authorList>
    </citation>
    <scope>NUCLEOTIDE SEQUENCE</scope>
    <source>
        <strain evidence="3">NSJ-24</strain>
    </source>
</reference>
<dbReference type="InterPro" id="IPR008513">
    <property type="entry name" value="tRNA(Met)_cyd_acetate_ligase"/>
</dbReference>
<comment type="catalytic activity">
    <reaction evidence="2">
        <text>cytidine(34) in elongator tRNA(Met) + acetate + ATP = N(4)-acetylcytidine(34) in elongator tRNA(Met) + AMP + diphosphate</text>
        <dbReference type="Rhea" id="RHEA:58144"/>
        <dbReference type="Rhea" id="RHEA-COMP:10693"/>
        <dbReference type="Rhea" id="RHEA-COMP:10694"/>
        <dbReference type="ChEBI" id="CHEBI:30089"/>
        <dbReference type="ChEBI" id="CHEBI:30616"/>
        <dbReference type="ChEBI" id="CHEBI:33019"/>
        <dbReference type="ChEBI" id="CHEBI:74900"/>
        <dbReference type="ChEBI" id="CHEBI:82748"/>
        <dbReference type="ChEBI" id="CHEBI:456215"/>
    </reaction>
</comment>
<organism evidence="3 4">
    <name type="scientific">Lentihominibacter hominis</name>
    <dbReference type="NCBI Taxonomy" id="2763645"/>
    <lineage>
        <taxon>Bacteria</taxon>
        <taxon>Bacillati</taxon>
        <taxon>Bacillota</taxon>
        <taxon>Clostridia</taxon>
        <taxon>Peptostreptococcales</taxon>
        <taxon>Anaerovoracaceae</taxon>
        <taxon>Lentihominibacter</taxon>
    </lineage>
</organism>
<feature type="binding site" evidence="2">
    <location>
        <begin position="7"/>
        <end position="20"/>
    </location>
    <ligand>
        <name>ATP</name>
        <dbReference type="ChEBI" id="CHEBI:30616"/>
    </ligand>
</feature>
<dbReference type="HAMAP" id="MF_01539">
    <property type="entry name" value="TmcAL"/>
    <property type="match status" value="1"/>
</dbReference>
<feature type="binding site" evidence="2">
    <location>
        <position position="162"/>
    </location>
    <ligand>
        <name>ATP</name>
        <dbReference type="ChEBI" id="CHEBI:30616"/>
    </ligand>
</feature>
<dbReference type="EC" id="6.3.4.-" evidence="2"/>
<dbReference type="AlphaFoldDB" id="A0A926EB19"/>
<comment type="caution">
    <text evidence="2">Lacks conserved residue(s) required for the propagation of feature annotation.</text>
</comment>
<comment type="caution">
    <text evidence="3">The sequence shown here is derived from an EMBL/GenBank/DDBJ whole genome shotgun (WGS) entry which is preliminary data.</text>
</comment>
<dbReference type="InterPro" id="IPR014729">
    <property type="entry name" value="Rossmann-like_a/b/a_fold"/>
</dbReference>
<evidence type="ECO:0000313" key="3">
    <source>
        <dbReference type="EMBL" id="MBC8569074.1"/>
    </source>
</evidence>
<dbReference type="GO" id="GO:0000049">
    <property type="term" value="F:tRNA binding"/>
    <property type="evidence" value="ECO:0007669"/>
    <property type="project" value="UniProtKB-KW"/>
</dbReference>
<dbReference type="Pfam" id="PF05636">
    <property type="entry name" value="HIGH_NTase1"/>
    <property type="match status" value="1"/>
</dbReference>
<keyword evidence="2" id="KW-0547">Nucleotide-binding</keyword>
<feature type="binding site" evidence="2">
    <location>
        <position position="190"/>
    </location>
    <ligand>
        <name>ATP</name>
        <dbReference type="ChEBI" id="CHEBI:30616"/>
    </ligand>
</feature>
<protein>
    <recommendedName>
        <fullName evidence="2">tRNA(Met) cytidine acetate ligase</fullName>
        <ecNumber evidence="2">6.3.4.-</ecNumber>
    </recommendedName>
</protein>
<dbReference type="GO" id="GO:0005524">
    <property type="term" value="F:ATP binding"/>
    <property type="evidence" value="ECO:0007669"/>
    <property type="project" value="UniProtKB-KW"/>
</dbReference>
<comment type="function">
    <text evidence="2">Catalyzes the formation of N(4)-acetylcytidine (ac(4)C) at the wobble position of elongator tRNA(Met), using acetate and ATP as substrates. First activates an acetate ion to form acetyladenylate (Ac-AMP) and then transfers the acetyl group to tRNA to form ac(4)C34.</text>
</comment>
<dbReference type="PANTHER" id="PTHR37825">
    <property type="entry name" value="TRNA(MET) CYTIDINE ACETATE LIGASE"/>
    <property type="match status" value="1"/>
</dbReference>
<dbReference type="GO" id="GO:0005737">
    <property type="term" value="C:cytoplasm"/>
    <property type="evidence" value="ECO:0007669"/>
    <property type="project" value="UniProtKB-SubCell"/>
</dbReference>
<feature type="binding site" evidence="2">
    <location>
        <position position="101"/>
    </location>
    <ligand>
        <name>ATP</name>
        <dbReference type="ChEBI" id="CHEBI:30616"/>
    </ligand>
</feature>
<name>A0A926EB19_9FIRM</name>
<keyword evidence="1 2" id="KW-0819">tRNA processing</keyword>
<accession>A0A926EB19</accession>
<dbReference type="Proteomes" id="UP000610862">
    <property type="component" value="Unassembled WGS sequence"/>
</dbReference>
<keyword evidence="4" id="KW-1185">Reference proteome</keyword>
<dbReference type="EMBL" id="JACRTA010000003">
    <property type="protein sequence ID" value="MBC8569074.1"/>
    <property type="molecule type" value="Genomic_DNA"/>
</dbReference>
<dbReference type="GO" id="GO:0016879">
    <property type="term" value="F:ligase activity, forming carbon-nitrogen bonds"/>
    <property type="evidence" value="ECO:0007669"/>
    <property type="project" value="UniProtKB-UniRule"/>
</dbReference>
<evidence type="ECO:0000256" key="2">
    <source>
        <dbReference type="HAMAP-Rule" id="MF_01539"/>
    </source>
</evidence>
<evidence type="ECO:0000313" key="4">
    <source>
        <dbReference type="Proteomes" id="UP000610862"/>
    </source>
</evidence>